<reference evidence="1 2" key="1">
    <citation type="submission" date="2013-07" db="EMBL/GenBank/DDBJ databases">
        <authorList>
            <person name="Stoco P.H."/>
            <person name="Wagner G."/>
            <person name="Gerber A."/>
            <person name="Zaha A."/>
            <person name="Thompson C."/>
            <person name="Bartholomeu D.C."/>
            <person name="Luckemeyer D.D."/>
            <person name="Bahia D."/>
            <person name="Loreto E."/>
            <person name="Prestes E.B."/>
            <person name="Lima F.M."/>
            <person name="Rodrigues-Luiz G."/>
            <person name="Vallejo G.A."/>
            <person name="Filho J.F."/>
            <person name="Monteiro K.M."/>
            <person name="Tyler K.M."/>
            <person name="de Almeida L.G."/>
            <person name="Ortiz M.F."/>
            <person name="Siervo M.A."/>
            <person name="de Moraes M.H."/>
            <person name="Cunha O.L."/>
            <person name="Mendonca-Neto R."/>
            <person name="Silva R."/>
            <person name="Teixeira S.M."/>
            <person name="Murta S.M."/>
            <person name="Sincero T.C."/>
            <person name="Mendes T.A."/>
            <person name="Urmenyi T.P."/>
            <person name="Silva V.G."/>
            <person name="da Rocha W.D."/>
            <person name="Andersson B."/>
            <person name="Romanha A.J."/>
            <person name="Steindel M."/>
            <person name="de Vasconcelos A.T."/>
            <person name="Grisard E.C."/>
        </authorList>
    </citation>
    <scope>NUCLEOTIDE SEQUENCE [LARGE SCALE GENOMIC DNA]</scope>
    <source>
        <strain evidence="1 2">SC58</strain>
    </source>
</reference>
<dbReference type="AlphaFoldDB" id="A0A061IVK3"/>
<sequence length="268" mass="30458">MNRRRSHRLGRLLHLPKDEDAFLRYLRPLGVGFHPFLRSRQSPTVPPFFSLTTSADLGPLFPLAIIPDMAVWTVAALHDDDVEGLMPTREMCLSLLPPATPNFLCDAFFLSLYFALNVYRRTSRWSIWQRQQMSLTSTHGDYKHCAVEFFRLLSQQSITPPLDLFLSMTEYTLTHSCRLSKDGTQVQRDGPSFSVIPLVDATLSTAAEEANLTLERCNAEGAHKLQKSSHFLFTRQSQRGDSEKAEFWVLKTAKDVKKGGCLTLQHML</sequence>
<name>A0A061IVK3_TRYRA</name>
<dbReference type="VEuPathDB" id="TriTrypDB:TRSC58_06246"/>
<dbReference type="OrthoDB" id="244477at2759"/>
<comment type="caution">
    <text evidence="1">The sequence shown here is derived from an EMBL/GenBank/DDBJ whole genome shotgun (WGS) entry which is preliminary data.</text>
</comment>
<evidence type="ECO:0008006" key="3">
    <source>
        <dbReference type="Google" id="ProtNLM"/>
    </source>
</evidence>
<dbReference type="Proteomes" id="UP000031737">
    <property type="component" value="Unassembled WGS sequence"/>
</dbReference>
<protein>
    <recommendedName>
        <fullName evidence="3">SET domain-containing protein</fullName>
    </recommendedName>
</protein>
<proteinExistence type="predicted"/>
<accession>A0A061IVK3</accession>
<organism evidence="1 2">
    <name type="scientific">Trypanosoma rangeli SC58</name>
    <dbReference type="NCBI Taxonomy" id="429131"/>
    <lineage>
        <taxon>Eukaryota</taxon>
        <taxon>Discoba</taxon>
        <taxon>Euglenozoa</taxon>
        <taxon>Kinetoplastea</taxon>
        <taxon>Metakinetoplastina</taxon>
        <taxon>Trypanosomatida</taxon>
        <taxon>Trypanosomatidae</taxon>
        <taxon>Trypanosoma</taxon>
        <taxon>Herpetosoma</taxon>
    </lineage>
</organism>
<keyword evidence="2" id="KW-1185">Reference proteome</keyword>
<dbReference type="EMBL" id="AUPL01006246">
    <property type="protein sequence ID" value="ESL06085.1"/>
    <property type="molecule type" value="Genomic_DNA"/>
</dbReference>
<evidence type="ECO:0000313" key="1">
    <source>
        <dbReference type="EMBL" id="ESL06085.1"/>
    </source>
</evidence>
<gene>
    <name evidence="1" type="ORF">TRSC58_06246</name>
</gene>
<evidence type="ECO:0000313" key="2">
    <source>
        <dbReference type="Proteomes" id="UP000031737"/>
    </source>
</evidence>